<feature type="transmembrane region" description="Helical" evidence="6">
    <location>
        <begin position="377"/>
        <end position="396"/>
    </location>
</feature>
<dbReference type="GeneID" id="27686016"/>
<sequence length="526" mass="57151">MAATRQNAFQALDEAKFGRSHVRAVLVSGVGFFTDAYDIFIIGLVVPMIGFVYFQDNGGKVPTFPGSSIDYDGLIKGVSIWGTLLGQLVFGILGDKLGRKKVYGVELGIMIVSTIGCCFASNTARGIGILAMLGFWRFWLGFGIGGDYPVSAIITSEFATVKRRGQMMAMVFSMQGIGILLGALFAFIVLACFKSALTDTSDPQAYLYFDYVWRICLGLAVIPNLCAIYFRLTIPETPRYTAAITGDAEKAVRDSERFVNGGADTTGMHTPATGAVVPAKKSNSFAEFKAFFGKRENFKLLFATSLCWFCLDVAFYGLSLNNSVVISNIGFKTDKHSSPYDVIHAQVVGNVIIAFCGTVPGYYFSVAFIEKMGRKKIQLMGFAMCTIIYVVLASAYNKILETSTALFIVLYSLGMFFKNFGANMTTFIYPGEIFPTRFRSTAHGISAAAGKAGAILAAHGFAKWKADLGLDGTLGVLAGFMFIGFLTTFLLPETAGRSLEEINNEGVYDPEHTHGEKERDVIEVKA</sequence>
<dbReference type="InterPro" id="IPR005828">
    <property type="entry name" value="MFS_sugar_transport-like"/>
</dbReference>
<feature type="transmembrane region" description="Helical" evidence="6">
    <location>
        <begin position="136"/>
        <end position="155"/>
    </location>
</feature>
<dbReference type="Proteomes" id="UP000053201">
    <property type="component" value="Unassembled WGS sequence"/>
</dbReference>
<evidence type="ECO:0000259" key="7">
    <source>
        <dbReference type="PROSITE" id="PS50850"/>
    </source>
</evidence>
<gene>
    <name evidence="8" type="ORF">SPPG_02430</name>
</gene>
<keyword evidence="2 6" id="KW-0812">Transmembrane</keyword>
<feature type="transmembrane region" description="Helical" evidence="6">
    <location>
        <begin position="408"/>
        <end position="429"/>
    </location>
</feature>
<feature type="transmembrane region" description="Helical" evidence="6">
    <location>
        <begin position="343"/>
        <end position="365"/>
    </location>
</feature>
<dbReference type="InterPro" id="IPR036259">
    <property type="entry name" value="MFS_trans_sf"/>
</dbReference>
<dbReference type="GO" id="GO:0022857">
    <property type="term" value="F:transmembrane transporter activity"/>
    <property type="evidence" value="ECO:0007669"/>
    <property type="project" value="InterPro"/>
</dbReference>
<dbReference type="InterPro" id="IPR005829">
    <property type="entry name" value="Sugar_transporter_CS"/>
</dbReference>
<dbReference type="SUPFAM" id="SSF103473">
    <property type="entry name" value="MFS general substrate transporter"/>
    <property type="match status" value="1"/>
</dbReference>
<dbReference type="eggNOG" id="KOG0252">
    <property type="taxonomic scope" value="Eukaryota"/>
</dbReference>
<organism evidence="8 9">
    <name type="scientific">Spizellomyces punctatus (strain DAOM BR117)</name>
    <dbReference type="NCBI Taxonomy" id="645134"/>
    <lineage>
        <taxon>Eukaryota</taxon>
        <taxon>Fungi</taxon>
        <taxon>Fungi incertae sedis</taxon>
        <taxon>Chytridiomycota</taxon>
        <taxon>Chytridiomycota incertae sedis</taxon>
        <taxon>Chytridiomycetes</taxon>
        <taxon>Spizellomycetales</taxon>
        <taxon>Spizellomycetaceae</taxon>
        <taxon>Spizellomyces</taxon>
    </lineage>
</organism>
<dbReference type="EMBL" id="KQ257453">
    <property type="protein sequence ID" value="KND01922.1"/>
    <property type="molecule type" value="Genomic_DNA"/>
</dbReference>
<dbReference type="FunCoup" id="A0A0L0HLB8">
    <property type="interactions" value="502"/>
</dbReference>
<dbReference type="RefSeq" id="XP_016609961.1">
    <property type="nucleotide sequence ID" value="XM_016750719.1"/>
</dbReference>
<dbReference type="PANTHER" id="PTHR24064">
    <property type="entry name" value="SOLUTE CARRIER FAMILY 22 MEMBER"/>
    <property type="match status" value="1"/>
</dbReference>
<evidence type="ECO:0000256" key="6">
    <source>
        <dbReference type="SAM" id="Phobius"/>
    </source>
</evidence>
<name>A0A0L0HLB8_SPIPD</name>
<keyword evidence="3 6" id="KW-1133">Transmembrane helix</keyword>
<dbReference type="VEuPathDB" id="FungiDB:SPPG_02430"/>
<feature type="transmembrane region" description="Helical" evidence="6">
    <location>
        <begin position="74"/>
        <end position="93"/>
    </location>
</feature>
<dbReference type="Gene3D" id="1.20.1250.20">
    <property type="entry name" value="MFS general substrate transporter like domains"/>
    <property type="match status" value="2"/>
</dbReference>
<evidence type="ECO:0000256" key="1">
    <source>
        <dbReference type="ARBA" id="ARBA00004141"/>
    </source>
</evidence>
<comment type="subcellular location">
    <subcellularLocation>
        <location evidence="1">Membrane</location>
        <topology evidence="1">Multi-pass membrane protein</topology>
    </subcellularLocation>
</comment>
<keyword evidence="4 6" id="KW-0472">Membrane</keyword>
<dbReference type="OrthoDB" id="433512at2759"/>
<dbReference type="CDD" id="cd17364">
    <property type="entry name" value="MFS_PhT"/>
    <property type="match status" value="1"/>
</dbReference>
<dbReference type="STRING" id="645134.A0A0L0HLB8"/>
<feature type="compositionally biased region" description="Basic and acidic residues" evidence="5">
    <location>
        <begin position="509"/>
        <end position="526"/>
    </location>
</feature>
<evidence type="ECO:0000313" key="9">
    <source>
        <dbReference type="Proteomes" id="UP000053201"/>
    </source>
</evidence>
<feature type="transmembrane region" description="Helical" evidence="6">
    <location>
        <begin position="441"/>
        <end position="462"/>
    </location>
</feature>
<reference evidence="8 9" key="1">
    <citation type="submission" date="2009-08" db="EMBL/GenBank/DDBJ databases">
        <title>The Genome Sequence of Spizellomyces punctatus strain DAOM BR117.</title>
        <authorList>
            <consortium name="The Broad Institute Genome Sequencing Platform"/>
            <person name="Russ C."/>
            <person name="Cuomo C."/>
            <person name="Shea T."/>
            <person name="Young S.K."/>
            <person name="Zeng Q."/>
            <person name="Koehrsen M."/>
            <person name="Haas B."/>
            <person name="Borodovsky M."/>
            <person name="Guigo R."/>
            <person name="Alvarado L."/>
            <person name="Berlin A."/>
            <person name="Bochicchio J."/>
            <person name="Borenstein D."/>
            <person name="Chapman S."/>
            <person name="Chen Z."/>
            <person name="Engels R."/>
            <person name="Freedman E."/>
            <person name="Gellesch M."/>
            <person name="Goldberg J."/>
            <person name="Griggs A."/>
            <person name="Gujja S."/>
            <person name="Heiman D."/>
            <person name="Hepburn T."/>
            <person name="Howarth C."/>
            <person name="Jen D."/>
            <person name="Larson L."/>
            <person name="Lewis B."/>
            <person name="Mehta T."/>
            <person name="Park D."/>
            <person name="Pearson M."/>
            <person name="Roberts A."/>
            <person name="Saif S."/>
            <person name="Shenoy N."/>
            <person name="Sisk P."/>
            <person name="Stolte C."/>
            <person name="Sykes S."/>
            <person name="Thomson T."/>
            <person name="Walk T."/>
            <person name="White J."/>
            <person name="Yandava C."/>
            <person name="Burger G."/>
            <person name="Gray M.W."/>
            <person name="Holland P.W.H."/>
            <person name="King N."/>
            <person name="Lang F.B.F."/>
            <person name="Roger A.J."/>
            <person name="Ruiz-Trillo I."/>
            <person name="Lander E."/>
            <person name="Nusbaum C."/>
        </authorList>
    </citation>
    <scope>NUCLEOTIDE SEQUENCE [LARGE SCALE GENOMIC DNA]</scope>
    <source>
        <strain evidence="8 9">DAOM BR117</strain>
    </source>
</reference>
<evidence type="ECO:0000256" key="4">
    <source>
        <dbReference type="ARBA" id="ARBA00023136"/>
    </source>
</evidence>
<dbReference type="PROSITE" id="PS50850">
    <property type="entry name" value="MFS"/>
    <property type="match status" value="1"/>
</dbReference>
<protein>
    <submittedName>
        <fullName evidence="8">Phosphate:H+ symporter</fullName>
    </submittedName>
</protein>
<feature type="transmembrane region" description="Helical" evidence="6">
    <location>
        <begin position="298"/>
        <end position="318"/>
    </location>
</feature>
<feature type="domain" description="Major facilitator superfamily (MFS) profile" evidence="7">
    <location>
        <begin position="24"/>
        <end position="496"/>
    </location>
</feature>
<feature type="transmembrane region" description="Helical" evidence="6">
    <location>
        <begin position="25"/>
        <end position="54"/>
    </location>
</feature>
<evidence type="ECO:0000256" key="3">
    <source>
        <dbReference type="ARBA" id="ARBA00022989"/>
    </source>
</evidence>
<evidence type="ECO:0000256" key="5">
    <source>
        <dbReference type="SAM" id="MobiDB-lite"/>
    </source>
</evidence>
<dbReference type="OMA" id="GLYHVRA"/>
<dbReference type="PROSITE" id="PS00216">
    <property type="entry name" value="SUGAR_TRANSPORT_1"/>
    <property type="match status" value="1"/>
</dbReference>
<dbReference type="Pfam" id="PF00083">
    <property type="entry name" value="Sugar_tr"/>
    <property type="match status" value="1"/>
</dbReference>
<proteinExistence type="predicted"/>
<dbReference type="InterPro" id="IPR020846">
    <property type="entry name" value="MFS_dom"/>
</dbReference>
<dbReference type="AlphaFoldDB" id="A0A0L0HLB8"/>
<feature type="transmembrane region" description="Helical" evidence="6">
    <location>
        <begin position="474"/>
        <end position="491"/>
    </location>
</feature>
<feature type="region of interest" description="Disordered" evidence="5">
    <location>
        <begin position="505"/>
        <end position="526"/>
    </location>
</feature>
<evidence type="ECO:0000256" key="2">
    <source>
        <dbReference type="ARBA" id="ARBA00022692"/>
    </source>
</evidence>
<feature type="transmembrane region" description="Helical" evidence="6">
    <location>
        <begin position="105"/>
        <end position="124"/>
    </location>
</feature>
<evidence type="ECO:0000313" key="8">
    <source>
        <dbReference type="EMBL" id="KND01922.1"/>
    </source>
</evidence>
<keyword evidence="9" id="KW-1185">Reference proteome</keyword>
<feature type="transmembrane region" description="Helical" evidence="6">
    <location>
        <begin position="211"/>
        <end position="230"/>
    </location>
</feature>
<accession>A0A0L0HLB8</accession>
<feature type="transmembrane region" description="Helical" evidence="6">
    <location>
        <begin position="167"/>
        <end position="191"/>
    </location>
</feature>
<dbReference type="GO" id="GO:0016020">
    <property type="term" value="C:membrane"/>
    <property type="evidence" value="ECO:0007669"/>
    <property type="project" value="UniProtKB-SubCell"/>
</dbReference>
<dbReference type="InParanoid" id="A0A0L0HLB8"/>